<dbReference type="Proteomes" id="UP001307889">
    <property type="component" value="Chromosome 13"/>
</dbReference>
<keyword evidence="6" id="KW-1185">Reference proteome</keyword>
<evidence type="ECO:0000256" key="4">
    <source>
        <dbReference type="ARBA" id="ARBA00022737"/>
    </source>
</evidence>
<organism evidence="5 6">
    <name type="scientific">Nesidiocoris tenuis</name>
    <dbReference type="NCBI Taxonomy" id="355587"/>
    <lineage>
        <taxon>Eukaryota</taxon>
        <taxon>Metazoa</taxon>
        <taxon>Ecdysozoa</taxon>
        <taxon>Arthropoda</taxon>
        <taxon>Hexapoda</taxon>
        <taxon>Insecta</taxon>
        <taxon>Pterygota</taxon>
        <taxon>Neoptera</taxon>
        <taxon>Paraneoptera</taxon>
        <taxon>Hemiptera</taxon>
        <taxon>Heteroptera</taxon>
        <taxon>Panheteroptera</taxon>
        <taxon>Cimicomorpha</taxon>
        <taxon>Miridae</taxon>
        <taxon>Dicyphina</taxon>
        <taxon>Nesidiocoris</taxon>
    </lineage>
</organism>
<evidence type="ECO:0000313" key="5">
    <source>
        <dbReference type="EMBL" id="BET01436.1"/>
    </source>
</evidence>
<evidence type="ECO:0000256" key="1">
    <source>
        <dbReference type="ARBA" id="ARBA00004496"/>
    </source>
</evidence>
<dbReference type="InterPro" id="IPR015943">
    <property type="entry name" value="WD40/YVTN_repeat-like_dom_sf"/>
</dbReference>
<evidence type="ECO:0000256" key="3">
    <source>
        <dbReference type="ARBA" id="ARBA00022574"/>
    </source>
</evidence>
<sequence length="464" mass="51116">MFSEATFAGENFESAADTVKEVRDSGCQTVEIAVTTTLSQTAFRSTSEVQTEGIGSSAEAPAYDERKLAEFLQRISPPVIAELDKAAKSKAFTNYQLGRNESQDEVNQLYRLQSNHMPDLPNIQVSCLSWSCTGNVVAIGFASPGHEGWCVHQSAVHFYNISKHKLDVSKPDRVIDVNSCVSALAMHPYEPSVVALGTQFGEVQIWSTDKDEYEGSFQNSLHHKNRVTQIAWITLGSQLHLITSSLDGYLFSFKVIPTLRAVTLVERYLPNSLDSVFAPGITTFAFSRLPGIFVAALEGGELLHCSTYPACDARPRSATTIRQPVLKSLGKELGEVTCIEFSPYIDHLFITIHVEDKITIRSLNKGDPVREIYTDFTMVGAHWSPAQGNVVIGWGGSSHLGVYHFKSAQRMAHICPEGERPSSPHIICTAFNHKSPCLIAIGGENACVFVWEIPQYFQTPVDLI</sequence>
<dbReference type="PANTHER" id="PTHR12442">
    <property type="entry name" value="DYNEIN INTERMEDIATE CHAIN"/>
    <property type="match status" value="1"/>
</dbReference>
<accession>A0ABN7BAL9</accession>
<dbReference type="Gene3D" id="2.130.10.10">
    <property type="entry name" value="YVTN repeat-like/Quinoprotein amine dehydrogenase"/>
    <property type="match status" value="1"/>
</dbReference>
<keyword evidence="4" id="KW-0677">Repeat</keyword>
<evidence type="ECO:0000256" key="2">
    <source>
        <dbReference type="ARBA" id="ARBA00022490"/>
    </source>
</evidence>
<gene>
    <name evidence="5" type="ORF">NTJ_14252</name>
</gene>
<evidence type="ECO:0000313" key="6">
    <source>
        <dbReference type="Proteomes" id="UP001307889"/>
    </source>
</evidence>
<comment type="subcellular location">
    <subcellularLocation>
        <location evidence="1">Cytoplasm</location>
    </subcellularLocation>
</comment>
<dbReference type="SUPFAM" id="SSF50978">
    <property type="entry name" value="WD40 repeat-like"/>
    <property type="match status" value="1"/>
</dbReference>
<keyword evidence="2" id="KW-0963">Cytoplasm</keyword>
<dbReference type="InterPro" id="IPR036322">
    <property type="entry name" value="WD40_repeat_dom_sf"/>
</dbReference>
<dbReference type="EMBL" id="AP028921">
    <property type="protein sequence ID" value="BET01436.1"/>
    <property type="molecule type" value="Genomic_DNA"/>
</dbReference>
<proteinExistence type="predicted"/>
<name>A0ABN7BAL9_9HEMI</name>
<dbReference type="InterPro" id="IPR001680">
    <property type="entry name" value="WD40_rpt"/>
</dbReference>
<reference evidence="5 6" key="1">
    <citation type="submission" date="2023-09" db="EMBL/GenBank/DDBJ databases">
        <title>Nesidiocoris tenuis whole genome shotgun sequence.</title>
        <authorList>
            <person name="Shibata T."/>
            <person name="Shimoda M."/>
            <person name="Kobayashi T."/>
            <person name="Uehara T."/>
        </authorList>
    </citation>
    <scope>NUCLEOTIDE SEQUENCE [LARGE SCALE GENOMIC DNA]</scope>
    <source>
        <strain evidence="5 6">Japan</strain>
    </source>
</reference>
<keyword evidence="3" id="KW-0853">WD repeat</keyword>
<dbReference type="SMART" id="SM00320">
    <property type="entry name" value="WD40"/>
    <property type="match status" value="4"/>
</dbReference>
<dbReference type="InterPro" id="IPR050687">
    <property type="entry name" value="Dynein_IC"/>
</dbReference>
<dbReference type="PANTHER" id="PTHR12442:SF26">
    <property type="entry name" value="CYTOPLASMIC DYNEIN 2 INTERMEDIATE CHAIN 2"/>
    <property type="match status" value="1"/>
</dbReference>
<protein>
    <submittedName>
        <fullName evidence="5">WD domain, G-beta repeat</fullName>
    </submittedName>
</protein>